<name>A0A3E3DAT1_9FIRM</name>
<proteinExistence type="predicted"/>
<evidence type="ECO:0000313" key="2">
    <source>
        <dbReference type="EMBL" id="RGD66362.1"/>
    </source>
</evidence>
<feature type="transmembrane region" description="Helical" evidence="1">
    <location>
        <begin position="6"/>
        <end position="25"/>
    </location>
</feature>
<organism evidence="2 3">
    <name type="scientific">Hungatella hathewayi</name>
    <dbReference type="NCBI Taxonomy" id="154046"/>
    <lineage>
        <taxon>Bacteria</taxon>
        <taxon>Bacillati</taxon>
        <taxon>Bacillota</taxon>
        <taxon>Clostridia</taxon>
        <taxon>Lachnospirales</taxon>
        <taxon>Lachnospiraceae</taxon>
        <taxon>Hungatella</taxon>
    </lineage>
</organism>
<keyword evidence="1" id="KW-1133">Transmembrane helix</keyword>
<feature type="transmembrane region" description="Helical" evidence="1">
    <location>
        <begin position="37"/>
        <end position="54"/>
    </location>
</feature>
<accession>A0A3E3DAT1</accession>
<dbReference type="EMBL" id="QTJW01000054">
    <property type="protein sequence ID" value="RGD66362.1"/>
    <property type="molecule type" value="Genomic_DNA"/>
</dbReference>
<evidence type="ECO:0000313" key="3">
    <source>
        <dbReference type="Proteomes" id="UP000261023"/>
    </source>
</evidence>
<evidence type="ECO:0000256" key="1">
    <source>
        <dbReference type="SAM" id="Phobius"/>
    </source>
</evidence>
<keyword evidence="1" id="KW-0812">Transmembrane</keyword>
<keyword evidence="1" id="KW-0472">Membrane</keyword>
<gene>
    <name evidence="2" type="ORF">DWX31_32975</name>
</gene>
<dbReference type="Proteomes" id="UP000261023">
    <property type="component" value="Unassembled WGS sequence"/>
</dbReference>
<protein>
    <submittedName>
        <fullName evidence="2">Uncharacterized protein</fullName>
    </submittedName>
</protein>
<comment type="caution">
    <text evidence="2">The sequence shown here is derived from an EMBL/GenBank/DDBJ whole genome shotgun (WGS) entry which is preliminary data.</text>
</comment>
<feature type="transmembrane region" description="Helical" evidence="1">
    <location>
        <begin position="60"/>
        <end position="83"/>
    </location>
</feature>
<sequence length="107" mass="11503">MIYYINAYTTLISAVLGVCFSIGAVITETETSRTNALYMFARSLALTCAAVIPICRNAPTILFVATMAMLIVQIVDCIIGIVIKSKMRTVGPLIMAVCHAVCLLLSI</sequence>
<reference evidence="2 3" key="1">
    <citation type="submission" date="2018-08" db="EMBL/GenBank/DDBJ databases">
        <title>A genome reference for cultivated species of the human gut microbiota.</title>
        <authorList>
            <person name="Zou Y."/>
            <person name="Xue W."/>
            <person name="Luo G."/>
        </authorList>
    </citation>
    <scope>NUCLEOTIDE SEQUENCE [LARGE SCALE GENOMIC DNA]</scope>
    <source>
        <strain evidence="2 3">AF19-13AC</strain>
    </source>
</reference>
<dbReference type="AlphaFoldDB" id="A0A3E3DAT1"/>